<feature type="non-terminal residue" evidence="3">
    <location>
        <position position="1"/>
    </location>
</feature>
<dbReference type="Proteomes" id="UP000030746">
    <property type="component" value="Unassembled WGS sequence"/>
</dbReference>
<dbReference type="GO" id="GO:0000209">
    <property type="term" value="P:protein polyubiquitination"/>
    <property type="evidence" value="ECO:0007669"/>
    <property type="project" value="TreeGrafter"/>
</dbReference>
<dbReference type="HOGENOM" id="CLU_1631242_0_0_1"/>
<keyword evidence="4" id="KW-1185">Reference proteome</keyword>
<evidence type="ECO:0000256" key="1">
    <source>
        <dbReference type="ARBA" id="ARBA00022737"/>
    </source>
</evidence>
<dbReference type="GO" id="GO:0061630">
    <property type="term" value="F:ubiquitin protein ligase activity"/>
    <property type="evidence" value="ECO:0007669"/>
    <property type="project" value="TreeGrafter"/>
</dbReference>
<feature type="repeat" description="NHL" evidence="2">
    <location>
        <begin position="56"/>
        <end position="97"/>
    </location>
</feature>
<reference evidence="3 4" key="1">
    <citation type="journal article" date="2013" name="Nature">
        <title>Insights into bilaterian evolution from three spiralian genomes.</title>
        <authorList>
            <person name="Simakov O."/>
            <person name="Marletaz F."/>
            <person name="Cho S.J."/>
            <person name="Edsinger-Gonzales E."/>
            <person name="Havlak P."/>
            <person name="Hellsten U."/>
            <person name="Kuo D.H."/>
            <person name="Larsson T."/>
            <person name="Lv J."/>
            <person name="Arendt D."/>
            <person name="Savage R."/>
            <person name="Osoegawa K."/>
            <person name="de Jong P."/>
            <person name="Grimwood J."/>
            <person name="Chapman J.A."/>
            <person name="Shapiro H."/>
            <person name="Aerts A."/>
            <person name="Otillar R.P."/>
            <person name="Terry A.Y."/>
            <person name="Boore J.L."/>
            <person name="Grigoriev I.V."/>
            <person name="Lindberg D.R."/>
            <person name="Seaver E.C."/>
            <person name="Weisblat D.A."/>
            <person name="Putnam N.H."/>
            <person name="Rokhsar D.S."/>
        </authorList>
    </citation>
    <scope>NUCLEOTIDE SEQUENCE [LARGE SCALE GENOMIC DNA]</scope>
</reference>
<dbReference type="InterPro" id="IPR011042">
    <property type="entry name" value="6-blade_b-propeller_TolB-like"/>
</dbReference>
<dbReference type="GeneID" id="20234536"/>
<organism evidence="3 4">
    <name type="scientific">Lottia gigantea</name>
    <name type="common">Giant owl limpet</name>
    <dbReference type="NCBI Taxonomy" id="225164"/>
    <lineage>
        <taxon>Eukaryota</taxon>
        <taxon>Metazoa</taxon>
        <taxon>Spiralia</taxon>
        <taxon>Lophotrochozoa</taxon>
        <taxon>Mollusca</taxon>
        <taxon>Gastropoda</taxon>
        <taxon>Patellogastropoda</taxon>
        <taxon>Lottioidea</taxon>
        <taxon>Lottiidae</taxon>
        <taxon>Lottia</taxon>
    </lineage>
</organism>
<dbReference type="PROSITE" id="PS51125">
    <property type="entry name" value="NHL"/>
    <property type="match status" value="2"/>
</dbReference>
<protein>
    <submittedName>
        <fullName evidence="3">Uncharacterized protein</fullName>
    </submittedName>
</protein>
<dbReference type="InterPro" id="IPR050952">
    <property type="entry name" value="TRIM-NHL_E3_ligases"/>
</dbReference>
<name>V4AVQ8_LOTGI</name>
<dbReference type="Pfam" id="PF01436">
    <property type="entry name" value="NHL"/>
    <property type="match status" value="2"/>
</dbReference>
<dbReference type="SUPFAM" id="SSF101898">
    <property type="entry name" value="NHL repeat"/>
    <property type="match status" value="1"/>
</dbReference>
<accession>V4AVQ8</accession>
<dbReference type="KEGG" id="lgi:LOTGIDRAFT_142077"/>
<dbReference type="AlphaFoldDB" id="V4AVQ8"/>
<feature type="repeat" description="NHL" evidence="2">
    <location>
        <begin position="7"/>
        <end position="50"/>
    </location>
</feature>
<dbReference type="Gene3D" id="2.120.10.30">
    <property type="entry name" value="TolB, C-terminal domain"/>
    <property type="match status" value="1"/>
</dbReference>
<keyword evidence="1" id="KW-0677">Repeat</keyword>
<dbReference type="GO" id="GO:0008270">
    <property type="term" value="F:zinc ion binding"/>
    <property type="evidence" value="ECO:0007669"/>
    <property type="project" value="UniProtKB-KW"/>
</dbReference>
<evidence type="ECO:0000313" key="3">
    <source>
        <dbReference type="EMBL" id="ESO99140.1"/>
    </source>
</evidence>
<dbReference type="InterPro" id="IPR001258">
    <property type="entry name" value="NHL_repeat"/>
</dbReference>
<evidence type="ECO:0000313" key="4">
    <source>
        <dbReference type="Proteomes" id="UP000030746"/>
    </source>
</evidence>
<dbReference type="PANTHER" id="PTHR24104">
    <property type="entry name" value="E3 UBIQUITIN-PROTEIN LIGASE NHLRC1-RELATED"/>
    <property type="match status" value="1"/>
</dbReference>
<dbReference type="CTD" id="20234536"/>
<evidence type="ECO:0000256" key="2">
    <source>
        <dbReference type="PROSITE-ProRule" id="PRU00504"/>
    </source>
</evidence>
<gene>
    <name evidence="3" type="ORF">LOTGIDRAFT_142077</name>
</gene>
<sequence length="163" mass="18054">FRPDKLLLTVGIKGSGDGDFCYPRDLITTDEGDVIIADTNNHRIQVINQFGVFRYKFGKKGSRDGEFNEPTGVSQLPNNYLVVADSKNKRIQIFTPKGVFKSSFATKPDEIGAVFAISIGPEGHLVASEFSLAGEHCIKMFRYSPCECHANRPPSSKRRTPIT</sequence>
<proteinExistence type="predicted"/>
<dbReference type="EMBL" id="KB201110">
    <property type="protein sequence ID" value="ESO99140.1"/>
    <property type="molecule type" value="Genomic_DNA"/>
</dbReference>
<dbReference type="PANTHER" id="PTHR24104:SF25">
    <property type="entry name" value="PROTEIN LIN-41"/>
    <property type="match status" value="1"/>
</dbReference>
<dbReference type="RefSeq" id="XP_009050157.1">
    <property type="nucleotide sequence ID" value="XM_009051909.1"/>
</dbReference>
<dbReference type="OrthoDB" id="6157523at2759"/>
<dbReference type="GO" id="GO:0043161">
    <property type="term" value="P:proteasome-mediated ubiquitin-dependent protein catabolic process"/>
    <property type="evidence" value="ECO:0007669"/>
    <property type="project" value="TreeGrafter"/>
</dbReference>